<name>A0AAU9NIJ7_9ASTR</name>
<proteinExistence type="predicted"/>
<evidence type="ECO:0000313" key="2">
    <source>
        <dbReference type="Proteomes" id="UP001157418"/>
    </source>
</evidence>
<dbReference type="Proteomes" id="UP001157418">
    <property type="component" value="Unassembled WGS sequence"/>
</dbReference>
<reference evidence="1 2" key="1">
    <citation type="submission" date="2022-01" db="EMBL/GenBank/DDBJ databases">
        <authorList>
            <person name="Xiong W."/>
            <person name="Schranz E."/>
        </authorList>
    </citation>
    <scope>NUCLEOTIDE SEQUENCE [LARGE SCALE GENOMIC DNA]</scope>
</reference>
<comment type="caution">
    <text evidence="1">The sequence shown here is derived from an EMBL/GenBank/DDBJ whole genome shotgun (WGS) entry which is preliminary data.</text>
</comment>
<organism evidence="1 2">
    <name type="scientific">Lactuca virosa</name>
    <dbReference type="NCBI Taxonomy" id="75947"/>
    <lineage>
        <taxon>Eukaryota</taxon>
        <taxon>Viridiplantae</taxon>
        <taxon>Streptophyta</taxon>
        <taxon>Embryophyta</taxon>
        <taxon>Tracheophyta</taxon>
        <taxon>Spermatophyta</taxon>
        <taxon>Magnoliopsida</taxon>
        <taxon>eudicotyledons</taxon>
        <taxon>Gunneridae</taxon>
        <taxon>Pentapetalae</taxon>
        <taxon>asterids</taxon>
        <taxon>campanulids</taxon>
        <taxon>Asterales</taxon>
        <taxon>Asteraceae</taxon>
        <taxon>Cichorioideae</taxon>
        <taxon>Cichorieae</taxon>
        <taxon>Lactucinae</taxon>
        <taxon>Lactuca</taxon>
    </lineage>
</organism>
<gene>
    <name evidence="1" type="ORF">LVIROSA_LOCUS23892</name>
</gene>
<dbReference type="AlphaFoldDB" id="A0AAU9NIJ7"/>
<accession>A0AAU9NIJ7</accession>
<dbReference type="EMBL" id="CAKMRJ010004445">
    <property type="protein sequence ID" value="CAH1437574.1"/>
    <property type="molecule type" value="Genomic_DNA"/>
</dbReference>
<evidence type="ECO:0000313" key="1">
    <source>
        <dbReference type="EMBL" id="CAH1437574.1"/>
    </source>
</evidence>
<keyword evidence="2" id="KW-1185">Reference proteome</keyword>
<protein>
    <submittedName>
        <fullName evidence="1">Uncharacterized protein</fullName>
    </submittedName>
</protein>
<sequence length="113" mass="13046">MDTFGHWSSTRVLLLEFSTVPPLNCLFKQRGTNWSSLRCLIFPTSLSPCFFRPDPPTPPSLHVSLPISPVVLINDQSPISGEYRVSIKRRLLHWSPPLQHRFTYRPVMIIHHT</sequence>